<sequence>MVKPKIWDKLVEDNSKVSKLLKKAFTLFNSLEPLYEGNAFFFLPVYINGHKCYSFTCSEI</sequence>
<name>A0A1E5VM63_9POAL</name>
<evidence type="ECO:0000313" key="2">
    <source>
        <dbReference type="Proteomes" id="UP000095767"/>
    </source>
</evidence>
<comment type="caution">
    <text evidence="1">The sequence shown here is derived from an EMBL/GenBank/DDBJ whole genome shotgun (WGS) entry which is preliminary data.</text>
</comment>
<gene>
    <name evidence="1" type="ORF">BAE44_0012761</name>
</gene>
<dbReference type="Proteomes" id="UP000095767">
    <property type="component" value="Unassembled WGS sequence"/>
</dbReference>
<accession>A0A1E5VM63</accession>
<organism evidence="1 2">
    <name type="scientific">Dichanthelium oligosanthes</name>
    <dbReference type="NCBI Taxonomy" id="888268"/>
    <lineage>
        <taxon>Eukaryota</taxon>
        <taxon>Viridiplantae</taxon>
        <taxon>Streptophyta</taxon>
        <taxon>Embryophyta</taxon>
        <taxon>Tracheophyta</taxon>
        <taxon>Spermatophyta</taxon>
        <taxon>Magnoliopsida</taxon>
        <taxon>Liliopsida</taxon>
        <taxon>Poales</taxon>
        <taxon>Poaceae</taxon>
        <taxon>PACMAD clade</taxon>
        <taxon>Panicoideae</taxon>
        <taxon>Panicodae</taxon>
        <taxon>Paniceae</taxon>
        <taxon>Dichantheliinae</taxon>
        <taxon>Dichanthelium</taxon>
    </lineage>
</organism>
<proteinExistence type="predicted"/>
<dbReference type="AlphaFoldDB" id="A0A1E5VM63"/>
<dbReference type="EMBL" id="LWDX02035146">
    <property type="protein sequence ID" value="OEL26220.1"/>
    <property type="molecule type" value="Genomic_DNA"/>
</dbReference>
<evidence type="ECO:0000313" key="1">
    <source>
        <dbReference type="EMBL" id="OEL26220.1"/>
    </source>
</evidence>
<keyword evidence="2" id="KW-1185">Reference proteome</keyword>
<reference evidence="1 2" key="1">
    <citation type="submission" date="2016-09" db="EMBL/GenBank/DDBJ databases">
        <title>The draft genome of Dichanthelium oligosanthes: A C3 panicoid grass species.</title>
        <authorList>
            <person name="Studer A.J."/>
            <person name="Schnable J.C."/>
            <person name="Brutnell T.P."/>
        </authorList>
    </citation>
    <scope>NUCLEOTIDE SEQUENCE [LARGE SCALE GENOMIC DNA]</scope>
    <source>
        <strain evidence="2">cv. Kellogg 1175</strain>
        <tissue evidence="1">Leaf</tissue>
    </source>
</reference>
<dbReference type="OrthoDB" id="76215at2759"/>
<protein>
    <submittedName>
        <fullName evidence="1">Uncharacterized protein</fullName>
    </submittedName>
</protein>